<proteinExistence type="predicted"/>
<dbReference type="Pfam" id="PF13510">
    <property type="entry name" value="Fer2_4"/>
    <property type="match status" value="1"/>
</dbReference>
<feature type="domain" description="4Fe-4S ferredoxin-type" evidence="7">
    <location>
        <begin position="177"/>
        <end position="206"/>
    </location>
</feature>
<dbReference type="Gene3D" id="3.30.70.20">
    <property type="match status" value="1"/>
</dbReference>
<evidence type="ECO:0000256" key="3">
    <source>
        <dbReference type="ARBA" id="ARBA00022737"/>
    </source>
</evidence>
<evidence type="ECO:0000259" key="7">
    <source>
        <dbReference type="PROSITE" id="PS51379"/>
    </source>
</evidence>
<feature type="domain" description="2Fe-2S ferredoxin-type" evidence="6">
    <location>
        <begin position="2"/>
        <end position="80"/>
    </location>
</feature>
<protein>
    <submittedName>
        <fullName evidence="8">NADP-reducing hydrogenase subunit HndD</fullName>
        <ecNumber evidence="8">1.12.1.3</ecNumber>
    </submittedName>
</protein>
<reference evidence="8" key="1">
    <citation type="journal article" date="2022" name="Int. J. Syst. Evol. Microbiol.">
        <title>Pseudomonas aegrilactucae sp. nov. and Pseudomonas morbosilactucae sp. nov., pathogens causing bacterial rot of lettuce in Japan.</title>
        <authorList>
            <person name="Sawada H."/>
            <person name="Fujikawa T."/>
            <person name="Satou M."/>
        </authorList>
    </citation>
    <scope>NUCLEOTIDE SEQUENCE</scope>
    <source>
        <strain evidence="8">0166_1</strain>
    </source>
</reference>
<dbReference type="PROSITE" id="PS51379">
    <property type="entry name" value="4FE4S_FER_2"/>
    <property type="match status" value="2"/>
</dbReference>
<keyword evidence="4" id="KW-0408">Iron</keyword>
<evidence type="ECO:0000256" key="4">
    <source>
        <dbReference type="ARBA" id="ARBA00023004"/>
    </source>
</evidence>
<evidence type="ECO:0000259" key="6">
    <source>
        <dbReference type="PROSITE" id="PS51085"/>
    </source>
</evidence>
<dbReference type="SUPFAM" id="SSF54862">
    <property type="entry name" value="4Fe-4S ferredoxins"/>
    <property type="match status" value="1"/>
</dbReference>
<dbReference type="Gene3D" id="3.10.20.740">
    <property type="match status" value="1"/>
</dbReference>
<dbReference type="CDD" id="cd00207">
    <property type="entry name" value="fer2"/>
    <property type="match status" value="1"/>
</dbReference>
<dbReference type="SUPFAM" id="SSF54292">
    <property type="entry name" value="2Fe-2S ferredoxin-like"/>
    <property type="match status" value="1"/>
</dbReference>
<dbReference type="InterPro" id="IPR050157">
    <property type="entry name" value="PSI_iron-sulfur_center"/>
</dbReference>
<dbReference type="PANTHER" id="PTHR24960">
    <property type="entry name" value="PHOTOSYSTEM I IRON-SULFUR CENTER-RELATED"/>
    <property type="match status" value="1"/>
</dbReference>
<dbReference type="GO" id="GO:0046872">
    <property type="term" value="F:metal ion binding"/>
    <property type="evidence" value="ECO:0007669"/>
    <property type="project" value="UniProtKB-KW"/>
</dbReference>
<keyword evidence="8" id="KW-0560">Oxidoreductase</keyword>
<evidence type="ECO:0000256" key="1">
    <source>
        <dbReference type="ARBA" id="ARBA00022485"/>
    </source>
</evidence>
<dbReference type="EMBL" id="CP087164">
    <property type="protein sequence ID" value="UGS34309.1"/>
    <property type="molecule type" value="Genomic_DNA"/>
</dbReference>
<dbReference type="PROSITE" id="PS00198">
    <property type="entry name" value="4FE4S_FER_1"/>
    <property type="match status" value="1"/>
</dbReference>
<dbReference type="PANTHER" id="PTHR24960:SF84">
    <property type="entry name" value="HYDROGENASE SUBUNIT"/>
    <property type="match status" value="1"/>
</dbReference>
<dbReference type="PROSITE" id="PS51085">
    <property type="entry name" value="2FE2S_FER_2"/>
    <property type="match status" value="1"/>
</dbReference>
<accession>A0A9E6XTW6</accession>
<dbReference type="Proteomes" id="UP001162834">
    <property type="component" value="Chromosome"/>
</dbReference>
<dbReference type="InterPro" id="IPR017900">
    <property type="entry name" value="4Fe4S_Fe_S_CS"/>
</dbReference>
<name>A0A9E6XTW6_9ACTN</name>
<dbReference type="InterPro" id="IPR036010">
    <property type="entry name" value="2Fe-2S_ferredoxin-like_sf"/>
</dbReference>
<feature type="domain" description="4Fe-4S ferredoxin-type" evidence="7">
    <location>
        <begin position="134"/>
        <end position="165"/>
    </location>
</feature>
<keyword evidence="3" id="KW-0677">Repeat</keyword>
<dbReference type="Pfam" id="PF12838">
    <property type="entry name" value="Fer4_7"/>
    <property type="match status" value="1"/>
</dbReference>
<dbReference type="GO" id="GO:0051539">
    <property type="term" value="F:4 iron, 4 sulfur cluster binding"/>
    <property type="evidence" value="ECO:0007669"/>
    <property type="project" value="UniProtKB-KW"/>
</dbReference>
<evidence type="ECO:0000313" key="8">
    <source>
        <dbReference type="EMBL" id="UGS34309.1"/>
    </source>
</evidence>
<keyword evidence="9" id="KW-1185">Reference proteome</keyword>
<evidence type="ECO:0000256" key="2">
    <source>
        <dbReference type="ARBA" id="ARBA00022723"/>
    </source>
</evidence>
<dbReference type="InterPro" id="IPR017896">
    <property type="entry name" value="4Fe4S_Fe-S-bd"/>
</dbReference>
<dbReference type="FunFam" id="3.30.70.20:FF:000035">
    <property type="entry name" value="Iron hydrogenase 1"/>
    <property type="match status" value="1"/>
</dbReference>
<dbReference type="EC" id="1.12.1.3" evidence="8"/>
<sequence length="220" mass="23089">MKTVSLTIDGAPVEVPVGTTILDAARGLGTPIPTLCFDDRQDPFGACRVCLVGVEGAPGPLPSCTSLCRDGMVVDTRDETARRVAGAVVELVLSELPVEPAPHTELAGVARDLGVTGTRWPGAQHEPRHDERHPYLAFQHELCISCGRCVRACDEVQGTFALTATGRGFAANIAAGLDQGFRESACVSCGACADTCPTDAITELTLLALVEPEPEPQIVK</sequence>
<evidence type="ECO:0000313" key="9">
    <source>
        <dbReference type="Proteomes" id="UP001162834"/>
    </source>
</evidence>
<dbReference type="InterPro" id="IPR001041">
    <property type="entry name" value="2Fe-2S_ferredoxin-type"/>
</dbReference>
<dbReference type="GO" id="GO:0050583">
    <property type="term" value="F:hydrogen dehydrogenase (NADP+) activity"/>
    <property type="evidence" value="ECO:0007669"/>
    <property type="project" value="UniProtKB-EC"/>
</dbReference>
<evidence type="ECO:0000256" key="5">
    <source>
        <dbReference type="ARBA" id="ARBA00023014"/>
    </source>
</evidence>
<dbReference type="RefSeq" id="WP_259313993.1">
    <property type="nucleotide sequence ID" value="NZ_CP087164.1"/>
</dbReference>
<dbReference type="AlphaFoldDB" id="A0A9E6XTW6"/>
<organism evidence="8 9">
    <name type="scientific">Capillimicrobium parvum</name>
    <dbReference type="NCBI Taxonomy" id="2884022"/>
    <lineage>
        <taxon>Bacteria</taxon>
        <taxon>Bacillati</taxon>
        <taxon>Actinomycetota</taxon>
        <taxon>Thermoleophilia</taxon>
        <taxon>Solirubrobacterales</taxon>
        <taxon>Capillimicrobiaceae</taxon>
        <taxon>Capillimicrobium</taxon>
    </lineage>
</organism>
<keyword evidence="2" id="KW-0479">Metal-binding</keyword>
<keyword evidence="1" id="KW-0004">4Fe-4S</keyword>
<dbReference type="KEGG" id="sbae:DSM104329_00685"/>
<gene>
    <name evidence="8" type="primary">hndD</name>
    <name evidence="8" type="ORF">DSM104329_00685</name>
</gene>
<keyword evidence="5" id="KW-0411">Iron-sulfur</keyword>